<dbReference type="OrthoDB" id="332780at2"/>
<organism evidence="1 2">
    <name type="scientific">Leptospira gomenensis</name>
    <dbReference type="NCBI Taxonomy" id="2484974"/>
    <lineage>
        <taxon>Bacteria</taxon>
        <taxon>Pseudomonadati</taxon>
        <taxon>Spirochaetota</taxon>
        <taxon>Spirochaetia</taxon>
        <taxon>Leptospirales</taxon>
        <taxon>Leptospiraceae</taxon>
        <taxon>Leptospira</taxon>
    </lineage>
</organism>
<protein>
    <submittedName>
        <fullName evidence="1">Uncharacterized protein</fullName>
    </submittedName>
</protein>
<reference evidence="1" key="1">
    <citation type="journal article" date="2019" name="PLoS Negl. Trop. Dis.">
        <title>Revisiting the worldwide diversity of Leptospira species in the environment.</title>
        <authorList>
            <person name="Vincent A.T."/>
            <person name="Schiettekatte O."/>
            <person name="Bourhy P."/>
            <person name="Veyrier F.J."/>
            <person name="Picardeau M."/>
        </authorList>
    </citation>
    <scope>NUCLEOTIDE SEQUENCE [LARGE SCALE GENOMIC DNA]</scope>
    <source>
        <strain evidence="1">201800299</strain>
    </source>
</reference>
<dbReference type="Proteomes" id="UP000298277">
    <property type="component" value="Unassembled WGS sequence"/>
</dbReference>
<proteinExistence type="predicted"/>
<keyword evidence="2" id="KW-1185">Reference proteome</keyword>
<dbReference type="AlphaFoldDB" id="A0A5F1YK19"/>
<gene>
    <name evidence="1" type="ORF">EHQ17_09110</name>
</gene>
<dbReference type="EMBL" id="RQFA01000037">
    <property type="protein sequence ID" value="TGK34568.1"/>
    <property type="molecule type" value="Genomic_DNA"/>
</dbReference>
<evidence type="ECO:0000313" key="2">
    <source>
        <dbReference type="Proteomes" id="UP000298277"/>
    </source>
</evidence>
<evidence type="ECO:0000313" key="1">
    <source>
        <dbReference type="EMBL" id="TGK34568.1"/>
    </source>
</evidence>
<dbReference type="NCBIfam" id="NF047682">
    <property type="entry name" value="LIC12628_fam"/>
    <property type="match status" value="1"/>
</dbReference>
<name>A0A5F1YK19_9LEPT</name>
<accession>A0A5F1YK19</accession>
<comment type="caution">
    <text evidence="1">The sequence shown here is derived from an EMBL/GenBank/DDBJ whole genome shotgun (WGS) entry which is preliminary data.</text>
</comment>
<dbReference type="RefSeq" id="WP_135595283.1">
    <property type="nucleotide sequence ID" value="NZ_RQEZ01000114.1"/>
</dbReference>
<sequence>MIVSWEKIRHPHPKEEWKELLRKVDRFEESGGGSSRVLSGIKRLAWMDFAGRTVDGISSYKLRSYSREDKLERGDRDILRSEY</sequence>